<comment type="caution">
    <text evidence="3">The sequence shown here is derived from an EMBL/GenBank/DDBJ whole genome shotgun (WGS) entry which is preliminary data.</text>
</comment>
<keyword evidence="2" id="KW-1133">Transmembrane helix</keyword>
<proteinExistence type="predicted"/>
<evidence type="ECO:0000256" key="2">
    <source>
        <dbReference type="SAM" id="Phobius"/>
    </source>
</evidence>
<reference evidence="3" key="1">
    <citation type="submission" date="2022-10" db="EMBL/GenBank/DDBJ databases">
        <title>Luteolibacter sp. GHJ8, whole genome shotgun sequencing project.</title>
        <authorList>
            <person name="Zhao G."/>
            <person name="Shen L."/>
        </authorList>
    </citation>
    <scope>NUCLEOTIDE SEQUENCE</scope>
    <source>
        <strain evidence="3">GHJ8</strain>
    </source>
</reference>
<organism evidence="3 4">
    <name type="scientific">Luteolibacter rhizosphaerae</name>
    <dbReference type="NCBI Taxonomy" id="2989719"/>
    <lineage>
        <taxon>Bacteria</taxon>
        <taxon>Pseudomonadati</taxon>
        <taxon>Verrucomicrobiota</taxon>
        <taxon>Verrucomicrobiia</taxon>
        <taxon>Verrucomicrobiales</taxon>
        <taxon>Verrucomicrobiaceae</taxon>
        <taxon>Luteolibacter</taxon>
    </lineage>
</organism>
<sequence length="113" mass="12824">MSVDTYLCPGCDKEVRVGSRYCPHCNPPSKRRKRQQSAASGSKRGTARDHSYDGLDLPDDDFDYEDFVAREFGGKPHRKTGLRWYWWLTAVGVLGLMILAGFSFAGWGGFAWW</sequence>
<accession>A0ABT3G3A3</accession>
<dbReference type="EMBL" id="JAPDDR010000005">
    <property type="protein sequence ID" value="MCW1914019.1"/>
    <property type="molecule type" value="Genomic_DNA"/>
</dbReference>
<feature type="region of interest" description="Disordered" evidence="1">
    <location>
        <begin position="26"/>
        <end position="57"/>
    </location>
</feature>
<evidence type="ECO:0008006" key="5">
    <source>
        <dbReference type="Google" id="ProtNLM"/>
    </source>
</evidence>
<dbReference type="Proteomes" id="UP001165653">
    <property type="component" value="Unassembled WGS sequence"/>
</dbReference>
<protein>
    <recommendedName>
        <fullName evidence="5">Zinc ribbon protein</fullName>
    </recommendedName>
</protein>
<keyword evidence="4" id="KW-1185">Reference proteome</keyword>
<evidence type="ECO:0000313" key="4">
    <source>
        <dbReference type="Proteomes" id="UP001165653"/>
    </source>
</evidence>
<evidence type="ECO:0000313" key="3">
    <source>
        <dbReference type="EMBL" id="MCW1914019.1"/>
    </source>
</evidence>
<gene>
    <name evidence="3" type="ORF">OJ996_10565</name>
</gene>
<feature type="transmembrane region" description="Helical" evidence="2">
    <location>
        <begin position="84"/>
        <end position="107"/>
    </location>
</feature>
<dbReference type="RefSeq" id="WP_264513524.1">
    <property type="nucleotide sequence ID" value="NZ_JAPDDR010000005.1"/>
</dbReference>
<keyword evidence="2" id="KW-0812">Transmembrane</keyword>
<name>A0ABT3G3A3_9BACT</name>
<evidence type="ECO:0000256" key="1">
    <source>
        <dbReference type="SAM" id="MobiDB-lite"/>
    </source>
</evidence>
<keyword evidence="2" id="KW-0472">Membrane</keyword>